<gene>
    <name evidence="2" type="ORF">HJC23_001658</name>
</gene>
<feature type="non-terminal residue" evidence="2">
    <location>
        <position position="189"/>
    </location>
</feature>
<evidence type="ECO:0000313" key="2">
    <source>
        <dbReference type="EMBL" id="KAL3800821.1"/>
    </source>
</evidence>
<sequence>MIIVLNILACITTELFLIAHIVLKQRRYSESLWLVFLWLQAFCVRKSINFRHILIRFVSNLYIIEHDFPPPSGSPCRIRHHFCSTCSLFSFDLLLLFNTLQSVVMDLDFLGVSAELSSLSLSLPLSLSLLGVFSIVAGGASLLEKYAEAPLWSCSVVSSLEPSGTPGASIVADGEIIIGGSNDFFAFAS</sequence>
<keyword evidence="1" id="KW-0812">Transmembrane</keyword>
<dbReference type="EMBL" id="JABMIG020000030">
    <property type="protein sequence ID" value="KAL3800821.1"/>
    <property type="molecule type" value="Genomic_DNA"/>
</dbReference>
<organism evidence="2 3">
    <name type="scientific">Cyclotella cryptica</name>
    <dbReference type="NCBI Taxonomy" id="29204"/>
    <lineage>
        <taxon>Eukaryota</taxon>
        <taxon>Sar</taxon>
        <taxon>Stramenopiles</taxon>
        <taxon>Ochrophyta</taxon>
        <taxon>Bacillariophyta</taxon>
        <taxon>Coscinodiscophyceae</taxon>
        <taxon>Thalassiosirophycidae</taxon>
        <taxon>Stephanodiscales</taxon>
        <taxon>Stephanodiscaceae</taxon>
        <taxon>Cyclotella</taxon>
    </lineage>
</organism>
<keyword evidence="1" id="KW-1133">Transmembrane helix</keyword>
<accession>A0ABD3QLN3</accession>
<evidence type="ECO:0000313" key="3">
    <source>
        <dbReference type="Proteomes" id="UP001516023"/>
    </source>
</evidence>
<reference evidence="2 3" key="1">
    <citation type="journal article" date="2020" name="G3 (Bethesda)">
        <title>Improved Reference Genome for Cyclotella cryptica CCMP332, a Model for Cell Wall Morphogenesis, Salinity Adaptation, and Lipid Production in Diatoms (Bacillariophyta).</title>
        <authorList>
            <person name="Roberts W.R."/>
            <person name="Downey K.M."/>
            <person name="Ruck E.C."/>
            <person name="Traller J.C."/>
            <person name="Alverson A.J."/>
        </authorList>
    </citation>
    <scope>NUCLEOTIDE SEQUENCE [LARGE SCALE GENOMIC DNA]</scope>
    <source>
        <strain evidence="2 3">CCMP332</strain>
    </source>
</reference>
<proteinExistence type="predicted"/>
<evidence type="ECO:0000256" key="1">
    <source>
        <dbReference type="SAM" id="Phobius"/>
    </source>
</evidence>
<feature type="transmembrane region" description="Helical" evidence="1">
    <location>
        <begin position="6"/>
        <end position="23"/>
    </location>
</feature>
<feature type="transmembrane region" description="Helical" evidence="1">
    <location>
        <begin position="121"/>
        <end position="143"/>
    </location>
</feature>
<protein>
    <submittedName>
        <fullName evidence="2">Uncharacterized protein</fullName>
    </submittedName>
</protein>
<dbReference type="AlphaFoldDB" id="A0ABD3QLN3"/>
<dbReference type="Proteomes" id="UP001516023">
    <property type="component" value="Unassembled WGS sequence"/>
</dbReference>
<feature type="transmembrane region" description="Helical" evidence="1">
    <location>
        <begin position="82"/>
        <end position="101"/>
    </location>
</feature>
<name>A0ABD3QLN3_9STRA</name>
<comment type="caution">
    <text evidence="2">The sequence shown here is derived from an EMBL/GenBank/DDBJ whole genome shotgun (WGS) entry which is preliminary data.</text>
</comment>
<keyword evidence="1" id="KW-0472">Membrane</keyword>
<keyword evidence="3" id="KW-1185">Reference proteome</keyword>